<sequence>MAYITLFFVSFISATLFPLGSEALLVLNINQNYNIYLLLFFATIGNSLGSLVNYFLGYKGESYLENRKILDKKRIDKYKKYFDKYGVYCLLFSWAPIVGDPLTFIAGVLKYDLKKFIFLVLLAKFLRYLFIVFTTLAII</sequence>
<organism evidence="3 4">
    <name type="scientific">Malaciobacter halophilus</name>
    <dbReference type="NCBI Taxonomy" id="197482"/>
    <lineage>
        <taxon>Bacteria</taxon>
        <taxon>Pseudomonadati</taxon>
        <taxon>Campylobacterota</taxon>
        <taxon>Epsilonproteobacteria</taxon>
        <taxon>Campylobacterales</taxon>
        <taxon>Arcobacteraceae</taxon>
        <taxon>Malaciobacter</taxon>
    </lineage>
</organism>
<feature type="transmembrane region" description="Helical" evidence="1">
    <location>
        <begin position="34"/>
        <end position="56"/>
    </location>
</feature>
<dbReference type="RefSeq" id="WP_101185557.1">
    <property type="nucleotide sequence ID" value="NZ_NXIF01000041.1"/>
</dbReference>
<keyword evidence="1" id="KW-0812">Transmembrane</keyword>
<proteinExistence type="predicted"/>
<evidence type="ECO:0000259" key="2">
    <source>
        <dbReference type="Pfam" id="PF09335"/>
    </source>
</evidence>
<dbReference type="KEGG" id="ahs:AHALO_0014"/>
<feature type="transmembrane region" description="Helical" evidence="1">
    <location>
        <begin position="6"/>
        <end position="27"/>
    </location>
</feature>
<dbReference type="Pfam" id="PF09335">
    <property type="entry name" value="VTT_dom"/>
    <property type="match status" value="1"/>
</dbReference>
<feature type="transmembrane region" description="Helical" evidence="1">
    <location>
        <begin position="85"/>
        <end position="109"/>
    </location>
</feature>
<reference evidence="3 4" key="1">
    <citation type="submission" date="2017-09" db="EMBL/GenBank/DDBJ databases">
        <title>Genomics of the genus Arcobacter.</title>
        <authorList>
            <person name="Perez-Cataluna A."/>
            <person name="Figueras M.J."/>
            <person name="Salas-Masso N."/>
        </authorList>
    </citation>
    <scope>NUCLEOTIDE SEQUENCE [LARGE SCALE GENOMIC DNA]</scope>
    <source>
        <strain evidence="3 4">DSM 18005</strain>
    </source>
</reference>
<evidence type="ECO:0000313" key="3">
    <source>
        <dbReference type="EMBL" id="PKI80153.1"/>
    </source>
</evidence>
<gene>
    <name evidence="3" type="ORF">CP960_11060</name>
</gene>
<keyword evidence="4" id="KW-1185">Reference proteome</keyword>
<evidence type="ECO:0000313" key="4">
    <source>
        <dbReference type="Proteomes" id="UP000233248"/>
    </source>
</evidence>
<evidence type="ECO:0000256" key="1">
    <source>
        <dbReference type="SAM" id="Phobius"/>
    </source>
</evidence>
<dbReference type="InterPro" id="IPR032816">
    <property type="entry name" value="VTT_dom"/>
</dbReference>
<dbReference type="PANTHER" id="PTHR42709:SF4">
    <property type="entry name" value="INNER MEMBRANE PROTEIN YQAA"/>
    <property type="match status" value="1"/>
</dbReference>
<dbReference type="PANTHER" id="PTHR42709">
    <property type="entry name" value="ALKALINE PHOSPHATASE LIKE PROTEIN"/>
    <property type="match status" value="1"/>
</dbReference>
<accession>A0A2N1J0R3</accession>
<protein>
    <recommendedName>
        <fullName evidence="2">VTT domain-containing protein</fullName>
    </recommendedName>
</protein>
<feature type="domain" description="VTT" evidence="2">
    <location>
        <begin position="33"/>
        <end position="134"/>
    </location>
</feature>
<keyword evidence="1" id="KW-1133">Transmembrane helix</keyword>
<dbReference type="AlphaFoldDB" id="A0A2N1J0R3"/>
<feature type="transmembrane region" description="Helical" evidence="1">
    <location>
        <begin position="116"/>
        <end position="138"/>
    </location>
</feature>
<comment type="caution">
    <text evidence="3">The sequence shown here is derived from an EMBL/GenBank/DDBJ whole genome shotgun (WGS) entry which is preliminary data.</text>
</comment>
<dbReference type="EMBL" id="NXIF01000041">
    <property type="protein sequence ID" value="PKI80153.1"/>
    <property type="molecule type" value="Genomic_DNA"/>
</dbReference>
<name>A0A2N1J0R3_9BACT</name>
<keyword evidence="1" id="KW-0472">Membrane</keyword>
<dbReference type="Proteomes" id="UP000233248">
    <property type="component" value="Unassembled WGS sequence"/>
</dbReference>
<dbReference type="InterPro" id="IPR051311">
    <property type="entry name" value="DedA_domain"/>
</dbReference>
<dbReference type="OrthoDB" id="5419086at2"/>